<dbReference type="InterPro" id="IPR038440">
    <property type="entry name" value="FimV_C_sf"/>
</dbReference>
<feature type="region of interest" description="Disordered" evidence="2">
    <location>
        <begin position="473"/>
        <end position="502"/>
    </location>
</feature>
<accession>A0ABV7XIN5</accession>
<keyword evidence="3" id="KW-1133">Transmembrane helix</keyword>
<dbReference type="NCBIfam" id="TIGR03505">
    <property type="entry name" value="FimV_core"/>
    <property type="match status" value="1"/>
</dbReference>
<feature type="compositionally biased region" description="Low complexity" evidence="2">
    <location>
        <begin position="216"/>
        <end position="225"/>
    </location>
</feature>
<keyword evidence="1" id="KW-0175">Coiled coil</keyword>
<dbReference type="Pfam" id="PF25800">
    <property type="entry name" value="FimV_N"/>
    <property type="match status" value="1"/>
</dbReference>
<evidence type="ECO:0000256" key="3">
    <source>
        <dbReference type="SAM" id="Phobius"/>
    </source>
</evidence>
<reference evidence="6" key="1">
    <citation type="journal article" date="2019" name="Int. J. Syst. Evol. Microbiol.">
        <title>The Global Catalogue of Microorganisms (GCM) 10K type strain sequencing project: providing services to taxonomists for standard genome sequencing and annotation.</title>
        <authorList>
            <consortium name="The Broad Institute Genomics Platform"/>
            <consortium name="The Broad Institute Genome Sequencing Center for Infectious Disease"/>
            <person name="Wu L."/>
            <person name="Ma J."/>
        </authorList>
    </citation>
    <scope>NUCLEOTIDE SEQUENCE [LARGE SCALE GENOMIC DNA]</scope>
    <source>
        <strain evidence="6">KCTC 42441</strain>
    </source>
</reference>
<comment type="caution">
    <text evidence="5">The sequence shown here is derived from an EMBL/GenBank/DDBJ whole genome shotgun (WGS) entry which is preliminary data.</text>
</comment>
<dbReference type="Gene3D" id="1.20.58.2200">
    <property type="match status" value="1"/>
</dbReference>
<evidence type="ECO:0000313" key="5">
    <source>
        <dbReference type="EMBL" id="MFC3715731.1"/>
    </source>
</evidence>
<feature type="region of interest" description="Disordered" evidence="2">
    <location>
        <begin position="351"/>
        <end position="372"/>
    </location>
</feature>
<feature type="region of interest" description="Disordered" evidence="2">
    <location>
        <begin position="508"/>
        <end position="527"/>
    </location>
</feature>
<name>A0ABV7XIN5_9GAMM</name>
<dbReference type="InterPro" id="IPR020011">
    <property type="entry name" value="FimV_C"/>
</dbReference>
<evidence type="ECO:0000256" key="2">
    <source>
        <dbReference type="SAM" id="MobiDB-lite"/>
    </source>
</evidence>
<evidence type="ECO:0000256" key="1">
    <source>
        <dbReference type="SAM" id="Coils"/>
    </source>
</evidence>
<dbReference type="InterPro" id="IPR057840">
    <property type="entry name" value="FimV_N"/>
</dbReference>
<sequence>MTRTLRKAWLPLLAAVVLAVLAMPAFALGLGQITVKSERGEPLLAEIAIISSDPGELENLQARLASPETFARVGLEPPDSTVSGLQFTVALDPQGRPVIRVTSTEPIDASLLTFLLEVDWGQGRLVREYSALLDAPETVAAPAQPPIEAPSVAPSSTIVREPAAPAPAATPEQAAAEPAPTPEPESAAAPVAAEQPSEAPAPSTAIEPTPVPASEPAPRARPVAATPGDYGPVQVGDTLGKIARSIDPDGHSLDQVMLALLRANPDAFIKGNINLVKAGAVLRIPNGSELSEYSAREARAIVHEQIGQWREMRKASEQPAAVAAQDATGGEGADGAAGTPATADARLEIVPPSSDDARQAGTRSGTQAGGEGDMLQELQQTKETLAARDAEVQELKAQVAELEKLQQDQQQLIALKDNKLAETQQALAARQAEAGGPATAQDSMAIWPWALGALLVGVVLAWLLMRRRSATPKRPAFDTSRLAASVPSPAPKKPASPAEVAPVAVPTQGAPTWHAGGPPPSTPAAVSVEPVAEPAPDPVPAPGIIEASETSPMGHDRIELARAYIELGDIDTARGLLQEVADDGDAATRGEALRLLRELV</sequence>
<dbReference type="EMBL" id="JBHRYA010000003">
    <property type="protein sequence ID" value="MFC3715731.1"/>
    <property type="molecule type" value="Genomic_DNA"/>
</dbReference>
<feature type="region of interest" description="Disordered" evidence="2">
    <location>
        <begin position="317"/>
        <end position="339"/>
    </location>
</feature>
<protein>
    <submittedName>
        <fullName evidence="5">FimV/HubP family polar landmark protein</fullName>
    </submittedName>
</protein>
<feature type="compositionally biased region" description="Low complexity" evidence="2">
    <location>
        <begin position="162"/>
        <end position="205"/>
    </location>
</feature>
<feature type="region of interest" description="Disordered" evidence="2">
    <location>
        <begin position="162"/>
        <end position="236"/>
    </location>
</feature>
<keyword evidence="3" id="KW-0472">Membrane</keyword>
<feature type="domain" description="FimV N-terminal" evidence="4">
    <location>
        <begin position="28"/>
        <end position="136"/>
    </location>
</feature>
<dbReference type="CDD" id="cd00118">
    <property type="entry name" value="LysM"/>
    <property type="match status" value="1"/>
</dbReference>
<dbReference type="NCBIfam" id="TIGR03504">
    <property type="entry name" value="FimV_Cterm"/>
    <property type="match status" value="1"/>
</dbReference>
<proteinExistence type="predicted"/>
<dbReference type="InterPro" id="IPR020012">
    <property type="entry name" value="LysM_FimV"/>
</dbReference>
<keyword evidence="3" id="KW-0812">Transmembrane</keyword>
<dbReference type="InterPro" id="IPR018392">
    <property type="entry name" value="LysM"/>
</dbReference>
<gene>
    <name evidence="5" type="ORF">ACFONC_06160</name>
</gene>
<dbReference type="Gene3D" id="3.10.350.10">
    <property type="entry name" value="LysM domain"/>
    <property type="match status" value="1"/>
</dbReference>
<evidence type="ECO:0000259" key="4">
    <source>
        <dbReference type="Pfam" id="PF25800"/>
    </source>
</evidence>
<feature type="transmembrane region" description="Helical" evidence="3">
    <location>
        <begin position="446"/>
        <end position="465"/>
    </location>
</feature>
<keyword evidence="6" id="KW-1185">Reference proteome</keyword>
<dbReference type="InterPro" id="IPR036779">
    <property type="entry name" value="LysM_dom_sf"/>
</dbReference>
<evidence type="ECO:0000313" key="6">
    <source>
        <dbReference type="Proteomes" id="UP001595705"/>
    </source>
</evidence>
<dbReference type="Proteomes" id="UP001595705">
    <property type="component" value="Unassembled WGS sequence"/>
</dbReference>
<organism evidence="5 6">
    <name type="scientific">Luteimonas soli</name>
    <dbReference type="NCBI Taxonomy" id="1648966"/>
    <lineage>
        <taxon>Bacteria</taxon>
        <taxon>Pseudomonadati</taxon>
        <taxon>Pseudomonadota</taxon>
        <taxon>Gammaproteobacteria</taxon>
        <taxon>Lysobacterales</taxon>
        <taxon>Lysobacteraceae</taxon>
        <taxon>Luteimonas</taxon>
    </lineage>
</organism>
<feature type="coiled-coil region" evidence="1">
    <location>
        <begin position="375"/>
        <end position="422"/>
    </location>
</feature>